<dbReference type="Pfam" id="PF00912">
    <property type="entry name" value="Transgly"/>
    <property type="match status" value="1"/>
</dbReference>
<evidence type="ECO:0000256" key="9">
    <source>
        <dbReference type="ARBA" id="ARBA00023136"/>
    </source>
</evidence>
<accession>A0ABW2ZJR2</accession>
<evidence type="ECO:0000256" key="7">
    <source>
        <dbReference type="ARBA" id="ARBA00022984"/>
    </source>
</evidence>
<evidence type="ECO:0000256" key="4">
    <source>
        <dbReference type="ARBA" id="ARBA00022679"/>
    </source>
</evidence>
<dbReference type="Proteomes" id="UP001597073">
    <property type="component" value="Unassembled WGS sequence"/>
</dbReference>
<gene>
    <name evidence="14" type="ORF">ACFQZI_16530</name>
</gene>
<evidence type="ECO:0000256" key="12">
    <source>
        <dbReference type="SAM" id="Phobius"/>
    </source>
</evidence>
<feature type="transmembrane region" description="Helical" evidence="12">
    <location>
        <begin position="14"/>
        <end position="37"/>
    </location>
</feature>
<dbReference type="InterPro" id="IPR011812">
    <property type="entry name" value="Pep_trsgly"/>
</dbReference>
<dbReference type="RefSeq" id="WP_377144426.1">
    <property type="nucleotide sequence ID" value="NZ_JBHTIA010000012.1"/>
</dbReference>
<keyword evidence="9 12" id="KW-0472">Membrane</keyword>
<evidence type="ECO:0000256" key="6">
    <source>
        <dbReference type="ARBA" id="ARBA00022960"/>
    </source>
</evidence>
<evidence type="ECO:0000256" key="11">
    <source>
        <dbReference type="SAM" id="MobiDB-lite"/>
    </source>
</evidence>
<evidence type="ECO:0000259" key="13">
    <source>
        <dbReference type="Pfam" id="PF00912"/>
    </source>
</evidence>
<dbReference type="InterPro" id="IPR001264">
    <property type="entry name" value="Glyco_trans_51"/>
</dbReference>
<dbReference type="SUPFAM" id="SSF53955">
    <property type="entry name" value="Lysozyme-like"/>
    <property type="match status" value="1"/>
</dbReference>
<dbReference type="PANTHER" id="PTHR30400">
    <property type="entry name" value="MONOFUNCTIONAL BIOSYNTHETIC PEPTIDOGLYCAN TRANSGLYCOSYLASE"/>
    <property type="match status" value="1"/>
</dbReference>
<keyword evidence="15" id="KW-1185">Reference proteome</keyword>
<dbReference type="EMBL" id="JBHTIA010000012">
    <property type="protein sequence ID" value="MFD0766469.1"/>
    <property type="molecule type" value="Genomic_DNA"/>
</dbReference>
<keyword evidence="7" id="KW-0573">Peptidoglycan synthesis</keyword>
<dbReference type="InterPro" id="IPR036950">
    <property type="entry name" value="PBP_transglycosylase"/>
</dbReference>
<dbReference type="InterPro" id="IPR023346">
    <property type="entry name" value="Lysozyme-like_dom_sf"/>
</dbReference>
<dbReference type="PANTHER" id="PTHR30400:SF0">
    <property type="entry name" value="BIOSYNTHETIC PEPTIDOGLYCAN TRANSGLYCOSYLASE"/>
    <property type="match status" value="1"/>
</dbReference>
<keyword evidence="1" id="KW-1003">Cell membrane</keyword>
<evidence type="ECO:0000256" key="2">
    <source>
        <dbReference type="ARBA" id="ARBA00022519"/>
    </source>
</evidence>
<evidence type="ECO:0000256" key="1">
    <source>
        <dbReference type="ARBA" id="ARBA00022475"/>
    </source>
</evidence>
<feature type="domain" description="Glycosyl transferase family 51" evidence="13">
    <location>
        <begin position="444"/>
        <end position="586"/>
    </location>
</feature>
<keyword evidence="5 12" id="KW-0812">Transmembrane</keyword>
<organism evidence="14 15">
    <name type="scientific">Mucilaginibacter lutimaris</name>
    <dbReference type="NCBI Taxonomy" id="931629"/>
    <lineage>
        <taxon>Bacteria</taxon>
        <taxon>Pseudomonadati</taxon>
        <taxon>Bacteroidota</taxon>
        <taxon>Sphingobacteriia</taxon>
        <taxon>Sphingobacteriales</taxon>
        <taxon>Sphingobacteriaceae</taxon>
        <taxon>Mucilaginibacter</taxon>
    </lineage>
</organism>
<keyword evidence="2" id="KW-0997">Cell inner membrane</keyword>
<comment type="caution">
    <text evidence="14">The sequence shown here is derived from an EMBL/GenBank/DDBJ whole genome shotgun (WGS) entry which is preliminary data.</text>
</comment>
<dbReference type="Gene3D" id="1.10.3810.10">
    <property type="entry name" value="Biosynthetic peptidoglycan transglycosylase-like"/>
    <property type="match status" value="1"/>
</dbReference>
<keyword evidence="6" id="KW-0133">Cell shape</keyword>
<evidence type="ECO:0000256" key="8">
    <source>
        <dbReference type="ARBA" id="ARBA00022989"/>
    </source>
</evidence>
<keyword evidence="3" id="KW-0328">Glycosyltransferase</keyword>
<evidence type="ECO:0000256" key="10">
    <source>
        <dbReference type="ARBA" id="ARBA00023316"/>
    </source>
</evidence>
<keyword evidence="4" id="KW-0808">Transferase</keyword>
<sequence>MKQKSYMRRINPKYIRIAGITVLALVVIMLIGGYIAYSKREVLLQKAIYKAKSKAKREYNLDVKIGSATFTGLSTVAFTDISVVPFQRDSLLSIKNFSVSVKILPLIFGNIKLADVVLQNGFLNLTSIKGVKNFDFLFRKKKDTTSTGNKVDLSELSNNLINEVLYKIPDNLSLHNFRMGFVDDSTKVKMLAQTAIIKDGKLASTINVNDGAATWHIDGKMVPSDKDIDVHLYAEGKKVELPFIEKKFKLKLNFDTISTKLSNVKNHSGETKIYSSWSVRNLLLNHPGLSVSDIVVPYGSIDANIFVGSNYVSLDSSSVIHLKKLIANPYLKYTLNPVKIYEAKINTGWVNAQDVFDSFPTGMFESLEGIKVTGKLNYSLKMFLNRAHLDDMVFDSRLQKDNDFKILKYGRADLGKLNNTFVYTPYEKGKPMPPHTIGPGAPNFTPLEQISPNLRNAVMTAEDPSFYTNRGFVDESIRKSIITDIKEKRFKRGGSTISMQLIKNAFLNRNKTLSRKIEEILIVWLIENNRIMSKNRMLEVYFNIIEWGRGIYGIGEASRYYFGKSPSELTIGESIYLASIVPNPKAGLYAFQPDGSLRQGLHGYFNLIGRLMAKKGLTEPDSNAYGFYSVRLREGLRKTIAPIDTAVADSLMHQTEDDGGGGVGVAAPVFEEPKKPNFFQRLFGKKDTTEAKMEKKIEETNDAIKARLKQEIEKVKAEYKLKVDNVDTAGRTKKEIKAEKNRLKDEGKEKVKELKDRMP</sequence>
<evidence type="ECO:0000256" key="3">
    <source>
        <dbReference type="ARBA" id="ARBA00022676"/>
    </source>
</evidence>
<proteinExistence type="predicted"/>
<name>A0ABW2ZJR2_9SPHI</name>
<evidence type="ECO:0000313" key="15">
    <source>
        <dbReference type="Proteomes" id="UP001597073"/>
    </source>
</evidence>
<evidence type="ECO:0000313" key="14">
    <source>
        <dbReference type="EMBL" id="MFD0766469.1"/>
    </source>
</evidence>
<feature type="region of interest" description="Disordered" evidence="11">
    <location>
        <begin position="739"/>
        <end position="759"/>
    </location>
</feature>
<evidence type="ECO:0000256" key="5">
    <source>
        <dbReference type="ARBA" id="ARBA00022692"/>
    </source>
</evidence>
<protein>
    <submittedName>
        <fullName evidence="14">Transglycosylase domain-containing protein</fullName>
    </submittedName>
</protein>
<keyword evidence="10" id="KW-0961">Cell wall biogenesis/degradation</keyword>
<reference evidence="15" key="1">
    <citation type="journal article" date="2019" name="Int. J. Syst. Evol. Microbiol.">
        <title>The Global Catalogue of Microorganisms (GCM) 10K type strain sequencing project: providing services to taxonomists for standard genome sequencing and annotation.</title>
        <authorList>
            <consortium name="The Broad Institute Genomics Platform"/>
            <consortium name="The Broad Institute Genome Sequencing Center for Infectious Disease"/>
            <person name="Wu L."/>
            <person name="Ma J."/>
        </authorList>
    </citation>
    <scope>NUCLEOTIDE SEQUENCE [LARGE SCALE GENOMIC DNA]</scope>
    <source>
        <strain evidence="15">CCUG 60742</strain>
    </source>
</reference>
<keyword evidence="8 12" id="KW-1133">Transmembrane helix</keyword>